<sequence length="96" mass="10293">MFSFVDIRLALLLSAAVLLARGQGEDDRSFGSCLLDGQSYNDKDVWKPEPCQICVCDSGTVLCDDVMCEDTSDCADPIIPEGECCPICPDSNGTPP</sequence>
<dbReference type="Pfam" id="PF00093">
    <property type="entry name" value="VWC"/>
    <property type="match status" value="1"/>
</dbReference>
<dbReference type="PANTHER" id="PTHR46526">
    <property type="entry name" value="CHORDIN"/>
    <property type="match status" value="1"/>
</dbReference>
<accession>A0A6G1QPH3</accession>
<dbReference type="GO" id="GO:0005615">
    <property type="term" value="C:extracellular space"/>
    <property type="evidence" value="ECO:0007669"/>
    <property type="project" value="TreeGrafter"/>
</dbReference>
<dbReference type="SUPFAM" id="SSF57603">
    <property type="entry name" value="FnI-like domain"/>
    <property type="match status" value="1"/>
</dbReference>
<keyword evidence="1" id="KW-0732">Signal</keyword>
<dbReference type="PANTHER" id="PTHR46526:SF1">
    <property type="entry name" value="CHORDIN"/>
    <property type="match status" value="1"/>
</dbReference>
<reference evidence="3 4" key="1">
    <citation type="submission" date="2019-02" db="EMBL/GenBank/DDBJ databases">
        <title>Opniocepnalus argus genome.</title>
        <authorList>
            <person name="Zhou C."/>
            <person name="Xiao S."/>
        </authorList>
    </citation>
    <scope>NUCLEOTIDE SEQUENCE [LARGE SCALE GENOMIC DNA]</scope>
    <source>
        <strain evidence="3">OARG1902GOOAL</strain>
        <tissue evidence="3">Muscle</tissue>
    </source>
</reference>
<dbReference type="GO" id="GO:0036122">
    <property type="term" value="F:BMP binding"/>
    <property type="evidence" value="ECO:0007669"/>
    <property type="project" value="TreeGrafter"/>
</dbReference>
<dbReference type="GO" id="GO:0030514">
    <property type="term" value="P:negative regulation of BMP signaling pathway"/>
    <property type="evidence" value="ECO:0007669"/>
    <property type="project" value="TreeGrafter"/>
</dbReference>
<dbReference type="InterPro" id="IPR001007">
    <property type="entry name" value="VWF_dom"/>
</dbReference>
<dbReference type="PROSITE" id="PS01208">
    <property type="entry name" value="VWFC_1"/>
    <property type="match status" value="1"/>
</dbReference>
<evidence type="ECO:0000313" key="3">
    <source>
        <dbReference type="EMBL" id="KAF3704193.1"/>
    </source>
</evidence>
<feature type="domain" description="VWFC" evidence="2">
    <location>
        <begin position="31"/>
        <end position="89"/>
    </location>
</feature>
<dbReference type="PROSITE" id="PS50184">
    <property type="entry name" value="VWFC_2"/>
    <property type="match status" value="1"/>
</dbReference>
<dbReference type="AlphaFoldDB" id="A0A6G1QPH3"/>
<evidence type="ECO:0000259" key="2">
    <source>
        <dbReference type="PROSITE" id="PS50184"/>
    </source>
</evidence>
<gene>
    <name evidence="3" type="ORF">EXN66_Car019882</name>
</gene>
<feature type="signal peptide" evidence="1">
    <location>
        <begin position="1"/>
        <end position="22"/>
    </location>
</feature>
<dbReference type="Gene3D" id="2.10.70.10">
    <property type="entry name" value="Complement Module, domain 1"/>
    <property type="match status" value="1"/>
</dbReference>
<evidence type="ECO:0000256" key="1">
    <source>
        <dbReference type="SAM" id="SignalP"/>
    </source>
</evidence>
<dbReference type="SMART" id="SM00214">
    <property type="entry name" value="VWC"/>
    <property type="match status" value="1"/>
</dbReference>
<organism evidence="3 4">
    <name type="scientific">Channa argus</name>
    <name type="common">Northern snakehead</name>
    <name type="synonym">Ophicephalus argus</name>
    <dbReference type="NCBI Taxonomy" id="215402"/>
    <lineage>
        <taxon>Eukaryota</taxon>
        <taxon>Metazoa</taxon>
        <taxon>Chordata</taxon>
        <taxon>Craniata</taxon>
        <taxon>Vertebrata</taxon>
        <taxon>Euteleostomi</taxon>
        <taxon>Actinopterygii</taxon>
        <taxon>Neopterygii</taxon>
        <taxon>Teleostei</taxon>
        <taxon>Neoteleostei</taxon>
        <taxon>Acanthomorphata</taxon>
        <taxon>Anabantaria</taxon>
        <taxon>Anabantiformes</taxon>
        <taxon>Channoidei</taxon>
        <taxon>Channidae</taxon>
        <taxon>Channa</taxon>
    </lineage>
</organism>
<protein>
    <submittedName>
        <fullName evidence="3">Collagen alpha-1(I) chain Alpha-1 type I collagen</fullName>
    </submittedName>
</protein>
<dbReference type="GO" id="GO:0009953">
    <property type="term" value="P:dorsal/ventral pattern formation"/>
    <property type="evidence" value="ECO:0007669"/>
    <property type="project" value="TreeGrafter"/>
</dbReference>
<name>A0A6G1QPH3_CHAAH</name>
<dbReference type="Proteomes" id="UP000503349">
    <property type="component" value="Chromosome 20"/>
</dbReference>
<dbReference type="EMBL" id="CM015731">
    <property type="protein sequence ID" value="KAF3704193.1"/>
    <property type="molecule type" value="Genomic_DNA"/>
</dbReference>
<dbReference type="InterPro" id="IPR052278">
    <property type="entry name" value="Chordin-like_regulators"/>
</dbReference>
<proteinExistence type="predicted"/>
<feature type="chain" id="PRO_5026202336" evidence="1">
    <location>
        <begin position="23"/>
        <end position="96"/>
    </location>
</feature>
<dbReference type="FunFam" id="2.10.70.10:FF:000013">
    <property type="entry name" value="Collagen, type I, alpha 1"/>
    <property type="match status" value="1"/>
</dbReference>
<keyword evidence="3" id="KW-0176">Collagen</keyword>
<dbReference type="GO" id="GO:0005581">
    <property type="term" value="C:collagen trimer"/>
    <property type="evidence" value="ECO:0007669"/>
    <property type="project" value="UniProtKB-KW"/>
</dbReference>
<keyword evidence="4" id="KW-1185">Reference proteome</keyword>
<reference evidence="4" key="2">
    <citation type="submission" date="2019-02" db="EMBL/GenBank/DDBJ databases">
        <title>Opniocepnalus argus Var Kimnra genome.</title>
        <authorList>
            <person name="Zhou C."/>
            <person name="Xiao S."/>
        </authorList>
    </citation>
    <scope>NUCLEOTIDE SEQUENCE [LARGE SCALE GENOMIC DNA]</scope>
</reference>
<evidence type="ECO:0000313" key="4">
    <source>
        <dbReference type="Proteomes" id="UP000503349"/>
    </source>
</evidence>